<dbReference type="AlphaFoldDB" id="A0A0N4VKZ2"/>
<dbReference type="GO" id="GO:0004555">
    <property type="term" value="F:alpha,alpha-trehalase activity"/>
    <property type="evidence" value="ECO:0007669"/>
    <property type="project" value="UniProtKB-EC"/>
</dbReference>
<accession>A0A0N4VKZ2</accession>
<keyword evidence="5" id="KW-0472">Membrane</keyword>
<reference evidence="6 7" key="2">
    <citation type="submission" date="2018-10" db="EMBL/GenBank/DDBJ databases">
        <authorList>
            <consortium name="Pathogen Informatics"/>
        </authorList>
    </citation>
    <scope>NUCLEOTIDE SEQUENCE [LARGE SCALE GENOMIC DNA]</scope>
</reference>
<feature type="transmembrane region" description="Helical" evidence="5">
    <location>
        <begin position="123"/>
        <end position="146"/>
    </location>
</feature>
<evidence type="ECO:0000256" key="1">
    <source>
        <dbReference type="ARBA" id="ARBA00005615"/>
    </source>
</evidence>
<dbReference type="Proteomes" id="UP000274131">
    <property type="component" value="Unassembled WGS sequence"/>
</dbReference>
<dbReference type="InterPro" id="IPR001661">
    <property type="entry name" value="Glyco_hydro_37"/>
</dbReference>
<dbReference type="OrthoDB" id="3542292at2759"/>
<evidence type="ECO:0000256" key="3">
    <source>
        <dbReference type="ARBA" id="ARBA00019905"/>
    </source>
</evidence>
<dbReference type="EMBL" id="UXUI01011252">
    <property type="protein sequence ID" value="VDD96087.1"/>
    <property type="molecule type" value="Genomic_DNA"/>
</dbReference>
<gene>
    <name evidence="6" type="ORF">EVEC_LOCUS10838</name>
</gene>
<comment type="similarity">
    <text evidence="1">Belongs to the glycosyl hydrolase 37 family.</text>
</comment>
<reference evidence="8" key="1">
    <citation type="submission" date="2017-02" db="UniProtKB">
        <authorList>
            <consortium name="WormBaseParasite"/>
        </authorList>
    </citation>
    <scope>IDENTIFICATION</scope>
</reference>
<proteinExistence type="inferred from homology"/>
<dbReference type="Gene3D" id="1.50.10.10">
    <property type="match status" value="1"/>
</dbReference>
<dbReference type="WBParaSite" id="EVEC_0001153901-mRNA-1">
    <property type="protein sequence ID" value="EVEC_0001153901-mRNA-1"/>
    <property type="gene ID" value="EVEC_0001153901"/>
</dbReference>
<keyword evidence="5" id="KW-1133">Transmembrane helix</keyword>
<protein>
    <recommendedName>
        <fullName evidence="3">Trehalase</fullName>
        <ecNumber evidence="2">3.2.1.28</ecNumber>
    </recommendedName>
    <alternativeName>
        <fullName evidence="4">Alpha,alpha-trehalase</fullName>
    </alternativeName>
</protein>
<dbReference type="InterPro" id="IPR012341">
    <property type="entry name" value="6hp_glycosidase-like_sf"/>
</dbReference>
<evidence type="ECO:0000256" key="4">
    <source>
        <dbReference type="ARBA" id="ARBA00030473"/>
    </source>
</evidence>
<dbReference type="EC" id="3.2.1.28" evidence="2"/>
<dbReference type="PANTHER" id="PTHR23403">
    <property type="entry name" value="TREHALASE"/>
    <property type="match status" value="1"/>
</dbReference>
<keyword evidence="5" id="KW-0812">Transmembrane</keyword>
<evidence type="ECO:0000256" key="2">
    <source>
        <dbReference type="ARBA" id="ARBA00012757"/>
    </source>
</evidence>
<keyword evidence="7" id="KW-1185">Reference proteome</keyword>
<name>A0A0N4VKZ2_ENTVE</name>
<organism evidence="8">
    <name type="scientific">Enterobius vermicularis</name>
    <name type="common">Human pinworm</name>
    <dbReference type="NCBI Taxonomy" id="51028"/>
    <lineage>
        <taxon>Eukaryota</taxon>
        <taxon>Metazoa</taxon>
        <taxon>Ecdysozoa</taxon>
        <taxon>Nematoda</taxon>
        <taxon>Chromadorea</taxon>
        <taxon>Rhabditida</taxon>
        <taxon>Spirurina</taxon>
        <taxon>Oxyuridomorpha</taxon>
        <taxon>Oxyuroidea</taxon>
        <taxon>Oxyuridae</taxon>
        <taxon>Enterobius</taxon>
    </lineage>
</organism>
<dbReference type="InterPro" id="IPR008928">
    <property type="entry name" value="6-hairpin_glycosidase_sf"/>
</dbReference>
<dbReference type="PANTHER" id="PTHR23403:SF12">
    <property type="entry name" value="TREHALASE"/>
    <property type="match status" value="1"/>
</dbReference>
<dbReference type="GO" id="GO:0005993">
    <property type="term" value="P:trehalose catabolic process"/>
    <property type="evidence" value="ECO:0007669"/>
    <property type="project" value="TreeGrafter"/>
</dbReference>
<dbReference type="Pfam" id="PF01204">
    <property type="entry name" value="Trehalase"/>
    <property type="match status" value="1"/>
</dbReference>
<evidence type="ECO:0000313" key="8">
    <source>
        <dbReference type="WBParaSite" id="EVEC_0001153901-mRNA-1"/>
    </source>
</evidence>
<evidence type="ECO:0000256" key="5">
    <source>
        <dbReference type="SAM" id="Phobius"/>
    </source>
</evidence>
<evidence type="ECO:0000313" key="7">
    <source>
        <dbReference type="Proteomes" id="UP000274131"/>
    </source>
</evidence>
<evidence type="ECO:0000313" key="6">
    <source>
        <dbReference type="EMBL" id="VDD96087.1"/>
    </source>
</evidence>
<dbReference type="SUPFAM" id="SSF48208">
    <property type="entry name" value="Six-hairpin glycosidases"/>
    <property type="match status" value="1"/>
</dbReference>
<sequence>MLYYVITLLSEIYCNGPILQAVQDAKLYPDSKYFVDMPLKHDPVSTLKDFYELGETVNNRTVLQKFVDDHFDPPGFELVEHYPEDWVSFPSSFLNIEDYHLRRWALHLHRIWRDLCRVVSACFYFHFFTLLFLLSYHKMILTRLIIKHFMSSLSSIIV</sequence>
<dbReference type="STRING" id="51028.A0A0N4VKZ2"/>